<sequence>MTTGPGAVRRPRASAALVAGLVLGLTGCAGIGQPAPYDSPGINGLVVPTPSPAPGDFVEGVDNAWLPLEPGSTARFDVTEDGVDVGRIERKVLARPTDVAGLSATGVATVTDVGGTSRITTRYYAQDTAGNVWVVGADEGDEGSGGWRAGVDGAEAGLAMPADPRLGDGWLTYDVPGLPRASTTIEDQSDTLVQTRDEADTTTRRVYEKGVGLVGIEDLDAGWTAELARS</sequence>
<evidence type="ECO:0000313" key="2">
    <source>
        <dbReference type="Proteomes" id="UP000297496"/>
    </source>
</evidence>
<reference evidence="1 2" key="1">
    <citation type="submission" date="2019-04" db="EMBL/GenBank/DDBJ databases">
        <title>Three New Species of Nocardioides, Nocardioides euryhalodurans sp. nov., Nocardioides seonyuensis sp. nov. and Nocardioides eburneoflavus sp. nov. Isolated from Soil.</title>
        <authorList>
            <person name="Roh S.G."/>
            <person name="Lee C."/>
            <person name="Kim M.-K."/>
            <person name="Kim S.B."/>
        </authorList>
    </citation>
    <scope>NUCLEOTIDE SEQUENCE [LARGE SCALE GENOMIC DNA]</scope>
    <source>
        <strain evidence="1 2">MMS17-SY213</strain>
    </source>
</reference>
<evidence type="ECO:0008006" key="3">
    <source>
        <dbReference type="Google" id="ProtNLM"/>
    </source>
</evidence>
<gene>
    <name evidence="1" type="ORF">EXE59_11350</name>
</gene>
<dbReference type="Proteomes" id="UP000297496">
    <property type="component" value="Unassembled WGS sequence"/>
</dbReference>
<dbReference type="RefSeq" id="WP_135839002.1">
    <property type="nucleotide sequence ID" value="NZ_SRRO01000001.1"/>
</dbReference>
<comment type="caution">
    <text evidence="1">The sequence shown here is derived from an EMBL/GenBank/DDBJ whole genome shotgun (WGS) entry which is preliminary data.</text>
</comment>
<proteinExistence type="predicted"/>
<keyword evidence="2" id="KW-1185">Reference proteome</keyword>
<dbReference type="OrthoDB" id="9151379at2"/>
<organism evidence="1 2">
    <name type="scientific">Nocardioides eburneiflavus</name>
    <dbReference type="NCBI Taxonomy" id="2518372"/>
    <lineage>
        <taxon>Bacteria</taxon>
        <taxon>Bacillati</taxon>
        <taxon>Actinomycetota</taxon>
        <taxon>Actinomycetes</taxon>
        <taxon>Propionibacteriales</taxon>
        <taxon>Nocardioidaceae</taxon>
        <taxon>Nocardioides</taxon>
    </lineage>
</organism>
<dbReference type="AlphaFoldDB" id="A0A4Z1C5G3"/>
<protein>
    <recommendedName>
        <fullName evidence="3">Lipoprotein</fullName>
    </recommendedName>
</protein>
<accession>A0A4Z1C5G3</accession>
<name>A0A4Z1C5G3_9ACTN</name>
<dbReference type="EMBL" id="SRRO01000001">
    <property type="protein sequence ID" value="TGN64492.1"/>
    <property type="molecule type" value="Genomic_DNA"/>
</dbReference>
<evidence type="ECO:0000313" key="1">
    <source>
        <dbReference type="EMBL" id="TGN64492.1"/>
    </source>
</evidence>